<keyword evidence="3" id="KW-1185">Reference proteome</keyword>
<accession>A0A840W0T2</accession>
<gene>
    <name evidence="2" type="ORF">HNR07_001496</name>
</gene>
<name>A0A840W0T2_9ACTN</name>
<dbReference type="CDD" id="cd04301">
    <property type="entry name" value="NAT_SF"/>
    <property type="match status" value="1"/>
</dbReference>
<organism evidence="2 3">
    <name type="scientific">Nocardiopsis metallicus</name>
    <dbReference type="NCBI Taxonomy" id="179819"/>
    <lineage>
        <taxon>Bacteria</taxon>
        <taxon>Bacillati</taxon>
        <taxon>Actinomycetota</taxon>
        <taxon>Actinomycetes</taxon>
        <taxon>Streptosporangiales</taxon>
        <taxon>Nocardiopsidaceae</taxon>
        <taxon>Nocardiopsis</taxon>
    </lineage>
</organism>
<dbReference type="Gene3D" id="3.40.630.30">
    <property type="match status" value="1"/>
</dbReference>
<keyword evidence="2" id="KW-0808">Transferase</keyword>
<proteinExistence type="predicted"/>
<comment type="caution">
    <text evidence="2">The sequence shown here is derived from an EMBL/GenBank/DDBJ whole genome shotgun (WGS) entry which is preliminary data.</text>
</comment>
<dbReference type="PROSITE" id="PS51186">
    <property type="entry name" value="GNAT"/>
    <property type="match status" value="1"/>
</dbReference>
<keyword evidence="2" id="KW-0012">Acyltransferase</keyword>
<dbReference type="PANTHER" id="PTHR43138:SF1">
    <property type="entry name" value="N-ACETYLTRANSFERASE ACA1"/>
    <property type="match status" value="1"/>
</dbReference>
<feature type="domain" description="N-acetyltransferase" evidence="1">
    <location>
        <begin position="1"/>
        <end position="162"/>
    </location>
</feature>
<dbReference type="EMBL" id="JACHDO010000001">
    <property type="protein sequence ID" value="MBB5490359.1"/>
    <property type="molecule type" value="Genomic_DNA"/>
</dbReference>
<dbReference type="Proteomes" id="UP000579647">
    <property type="component" value="Unassembled WGS sequence"/>
</dbReference>
<dbReference type="InterPro" id="IPR016181">
    <property type="entry name" value="Acyl_CoA_acyltransferase"/>
</dbReference>
<sequence>MLIREAEASDWAQIWSFFRPIVTAGDTFTYPADMDEKQAHDGWLLAAPDRTVVAVDEAGTVLGTAKMNRNHMGNAAHIASASYMVDPARSGQGVGRALCEYSLEWARDQGYRAMQFNAVVETNTRAVRLYESLGFGVAGTLQEGFRHPEHGYVGLHIMYRML</sequence>
<protein>
    <submittedName>
        <fullName evidence="2">L-amino acid N-acyltransferase YncA</fullName>
    </submittedName>
</protein>
<dbReference type="RefSeq" id="WP_184363643.1">
    <property type="nucleotide sequence ID" value="NZ_BAAAKM010000088.1"/>
</dbReference>
<dbReference type="Pfam" id="PF00583">
    <property type="entry name" value="Acetyltransf_1"/>
    <property type="match status" value="1"/>
</dbReference>
<evidence type="ECO:0000259" key="1">
    <source>
        <dbReference type="PROSITE" id="PS51186"/>
    </source>
</evidence>
<evidence type="ECO:0000313" key="2">
    <source>
        <dbReference type="EMBL" id="MBB5490359.1"/>
    </source>
</evidence>
<reference evidence="2 3" key="1">
    <citation type="submission" date="2020-08" db="EMBL/GenBank/DDBJ databases">
        <title>Sequencing the genomes of 1000 actinobacteria strains.</title>
        <authorList>
            <person name="Klenk H.-P."/>
        </authorList>
    </citation>
    <scope>NUCLEOTIDE SEQUENCE [LARGE SCALE GENOMIC DNA]</scope>
    <source>
        <strain evidence="2 3">DSM 44598</strain>
    </source>
</reference>
<dbReference type="AlphaFoldDB" id="A0A840W0T2"/>
<dbReference type="InterPro" id="IPR000182">
    <property type="entry name" value="GNAT_dom"/>
</dbReference>
<evidence type="ECO:0000313" key="3">
    <source>
        <dbReference type="Proteomes" id="UP000579647"/>
    </source>
</evidence>
<dbReference type="GO" id="GO:0016747">
    <property type="term" value="F:acyltransferase activity, transferring groups other than amino-acyl groups"/>
    <property type="evidence" value="ECO:0007669"/>
    <property type="project" value="InterPro"/>
</dbReference>
<dbReference type="InterPro" id="IPR052742">
    <property type="entry name" value="Mito_N-acetyltransferase"/>
</dbReference>
<dbReference type="PANTHER" id="PTHR43138">
    <property type="entry name" value="ACETYLTRANSFERASE, GNAT FAMILY"/>
    <property type="match status" value="1"/>
</dbReference>
<dbReference type="SUPFAM" id="SSF55729">
    <property type="entry name" value="Acyl-CoA N-acyltransferases (Nat)"/>
    <property type="match status" value="1"/>
</dbReference>